<gene>
    <name evidence="2" type="ORF">BaRGS_00012408</name>
</gene>
<feature type="region of interest" description="Disordered" evidence="1">
    <location>
        <begin position="64"/>
        <end position="105"/>
    </location>
</feature>
<keyword evidence="3" id="KW-1185">Reference proteome</keyword>
<sequence length="105" mass="10850">VSRWLPAEGLSRCKCYIFTLPTSGTIVDTASVVHPLPTACRAILLPSAIAAASINSERDGVVARPVSKQTKPRALNTDGTGISGPDIQAGDPMASARHGSLKLNG</sequence>
<protein>
    <submittedName>
        <fullName evidence="2">Uncharacterized protein</fullName>
    </submittedName>
</protein>
<organism evidence="2 3">
    <name type="scientific">Batillaria attramentaria</name>
    <dbReference type="NCBI Taxonomy" id="370345"/>
    <lineage>
        <taxon>Eukaryota</taxon>
        <taxon>Metazoa</taxon>
        <taxon>Spiralia</taxon>
        <taxon>Lophotrochozoa</taxon>
        <taxon>Mollusca</taxon>
        <taxon>Gastropoda</taxon>
        <taxon>Caenogastropoda</taxon>
        <taxon>Sorbeoconcha</taxon>
        <taxon>Cerithioidea</taxon>
        <taxon>Batillariidae</taxon>
        <taxon>Batillaria</taxon>
    </lineage>
</organism>
<accession>A0ABD0LAI9</accession>
<dbReference type="AlphaFoldDB" id="A0ABD0LAI9"/>
<evidence type="ECO:0000313" key="3">
    <source>
        <dbReference type="Proteomes" id="UP001519460"/>
    </source>
</evidence>
<comment type="caution">
    <text evidence="2">The sequence shown here is derived from an EMBL/GenBank/DDBJ whole genome shotgun (WGS) entry which is preliminary data.</text>
</comment>
<proteinExistence type="predicted"/>
<dbReference type="Proteomes" id="UP001519460">
    <property type="component" value="Unassembled WGS sequence"/>
</dbReference>
<name>A0ABD0LAI9_9CAEN</name>
<evidence type="ECO:0000256" key="1">
    <source>
        <dbReference type="SAM" id="MobiDB-lite"/>
    </source>
</evidence>
<evidence type="ECO:0000313" key="2">
    <source>
        <dbReference type="EMBL" id="KAK7496243.1"/>
    </source>
</evidence>
<feature type="non-terminal residue" evidence="2">
    <location>
        <position position="1"/>
    </location>
</feature>
<reference evidence="2 3" key="1">
    <citation type="journal article" date="2023" name="Sci. Data">
        <title>Genome assembly of the Korean intertidal mud-creeper Batillaria attramentaria.</title>
        <authorList>
            <person name="Patra A.K."/>
            <person name="Ho P.T."/>
            <person name="Jun S."/>
            <person name="Lee S.J."/>
            <person name="Kim Y."/>
            <person name="Won Y.J."/>
        </authorList>
    </citation>
    <scope>NUCLEOTIDE SEQUENCE [LARGE SCALE GENOMIC DNA]</scope>
    <source>
        <strain evidence="2">Wonlab-2016</strain>
    </source>
</reference>
<dbReference type="EMBL" id="JACVVK020000068">
    <property type="protein sequence ID" value="KAK7496243.1"/>
    <property type="molecule type" value="Genomic_DNA"/>
</dbReference>